<evidence type="ECO:0000313" key="10">
    <source>
        <dbReference type="EMBL" id="EIJ36376.1"/>
    </source>
</evidence>
<dbReference type="GO" id="GO:0046872">
    <property type="term" value="F:metal ion binding"/>
    <property type="evidence" value="ECO:0007669"/>
    <property type="project" value="UniProtKB-KW"/>
</dbReference>
<dbReference type="CDD" id="cd00207">
    <property type="entry name" value="fer2"/>
    <property type="match status" value="1"/>
</dbReference>
<dbReference type="EMBL" id="JH651384">
    <property type="protein sequence ID" value="EIJ36376.1"/>
    <property type="molecule type" value="Genomic_DNA"/>
</dbReference>
<dbReference type="PROSITE" id="PS00197">
    <property type="entry name" value="2FE2S_FER_1"/>
    <property type="match status" value="1"/>
</dbReference>
<dbReference type="SUPFAM" id="SSF54292">
    <property type="entry name" value="2Fe-2S ferredoxin-like"/>
    <property type="match status" value="1"/>
</dbReference>
<comment type="cofactor">
    <cofactor evidence="8">
        <name>[2Fe-2S] cluster</name>
        <dbReference type="ChEBI" id="CHEBI:190135"/>
    </cofactor>
</comment>
<comment type="similarity">
    <text evidence="1">Belongs to the 2Fe2S plant-type ferredoxin family.</text>
</comment>
<dbReference type="InterPro" id="IPR036010">
    <property type="entry name" value="2Fe-2S_ferredoxin-like_sf"/>
</dbReference>
<keyword evidence="6" id="KW-0408">Iron</keyword>
<dbReference type="InterPro" id="IPR006058">
    <property type="entry name" value="2Fe2S_fd_BS"/>
</dbReference>
<accession>A0A656HLI1</accession>
<proteinExistence type="inferred from homology"/>
<dbReference type="PROSITE" id="PS51085">
    <property type="entry name" value="2FE2S_FER_2"/>
    <property type="match status" value="1"/>
</dbReference>
<organism evidence="10 11">
    <name type="scientific">Thiothrix nivea (strain ATCC 35100 / DSM 5205 / JP2)</name>
    <dbReference type="NCBI Taxonomy" id="870187"/>
    <lineage>
        <taxon>Bacteria</taxon>
        <taxon>Pseudomonadati</taxon>
        <taxon>Pseudomonadota</taxon>
        <taxon>Gammaproteobacteria</taxon>
        <taxon>Thiotrichales</taxon>
        <taxon>Thiotrichaceae</taxon>
        <taxon>Thiothrix</taxon>
    </lineage>
</organism>
<dbReference type="OrthoDB" id="9806195at2"/>
<dbReference type="InterPro" id="IPR001041">
    <property type="entry name" value="2Fe-2S_ferredoxin-type"/>
</dbReference>
<dbReference type="Gene3D" id="3.10.20.30">
    <property type="match status" value="1"/>
</dbReference>
<feature type="domain" description="2Fe-2S ferredoxin-type" evidence="9">
    <location>
        <begin position="3"/>
        <end position="93"/>
    </location>
</feature>
<keyword evidence="5" id="KW-0249">Electron transport</keyword>
<sequence length="102" mass="11008">MPYSVTILNTPWRFQVDDGETVLQAALRQEVPVPWGCGGGVCGVCMAQIVSGEVCYPDGEPLALFEEDAEAGKLLPCASEPRSDLVLDVPEMGEDWEPLKAL</sequence>
<keyword evidence="7" id="KW-0411">Iron-sulfur</keyword>
<dbReference type="PANTHER" id="PTHR43112">
    <property type="entry name" value="FERREDOXIN"/>
    <property type="match status" value="1"/>
</dbReference>
<evidence type="ECO:0000256" key="3">
    <source>
        <dbReference type="ARBA" id="ARBA00022714"/>
    </source>
</evidence>
<evidence type="ECO:0000256" key="8">
    <source>
        <dbReference type="ARBA" id="ARBA00034078"/>
    </source>
</evidence>
<evidence type="ECO:0000256" key="2">
    <source>
        <dbReference type="ARBA" id="ARBA00022448"/>
    </source>
</evidence>
<evidence type="ECO:0000256" key="5">
    <source>
        <dbReference type="ARBA" id="ARBA00022982"/>
    </source>
</evidence>
<reference evidence="11" key="1">
    <citation type="journal article" date="2011" name="Stand. Genomic Sci.">
        <title>Genome sequence of the filamentous, gliding Thiothrix nivea neotype strain (JP2(T)).</title>
        <authorList>
            <person name="Lapidus A."/>
            <person name="Nolan M."/>
            <person name="Lucas S."/>
            <person name="Glavina Del Rio T."/>
            <person name="Tice H."/>
            <person name="Cheng J.F."/>
            <person name="Tapia R."/>
            <person name="Han C."/>
            <person name="Goodwin L."/>
            <person name="Pitluck S."/>
            <person name="Liolios K."/>
            <person name="Pagani I."/>
            <person name="Ivanova N."/>
            <person name="Huntemann M."/>
            <person name="Mavromatis K."/>
            <person name="Mikhailova N."/>
            <person name="Pati A."/>
            <person name="Chen A."/>
            <person name="Palaniappan K."/>
            <person name="Land M."/>
            <person name="Brambilla E.M."/>
            <person name="Rohde M."/>
            <person name="Abt B."/>
            <person name="Verbarg S."/>
            <person name="Goker M."/>
            <person name="Bristow J."/>
            <person name="Eisen J.A."/>
            <person name="Markowitz V."/>
            <person name="Hugenholtz P."/>
            <person name="Kyrpides N.C."/>
            <person name="Klenk H.P."/>
            <person name="Woyke T."/>
        </authorList>
    </citation>
    <scope>NUCLEOTIDE SEQUENCE [LARGE SCALE GENOMIC DNA]</scope>
    <source>
        <strain evidence="11">ATCC 35100 / DSM 5205 / JP2</strain>
    </source>
</reference>
<dbReference type="InterPro" id="IPR012675">
    <property type="entry name" value="Beta-grasp_dom_sf"/>
</dbReference>
<keyword evidence="2" id="KW-0813">Transport</keyword>
<gene>
    <name evidence="10" type="ORF">Thini_3876</name>
</gene>
<dbReference type="GO" id="GO:0051537">
    <property type="term" value="F:2 iron, 2 sulfur cluster binding"/>
    <property type="evidence" value="ECO:0007669"/>
    <property type="project" value="UniProtKB-KW"/>
</dbReference>
<evidence type="ECO:0000259" key="9">
    <source>
        <dbReference type="PROSITE" id="PS51085"/>
    </source>
</evidence>
<evidence type="ECO:0000256" key="4">
    <source>
        <dbReference type="ARBA" id="ARBA00022723"/>
    </source>
</evidence>
<dbReference type="PANTHER" id="PTHR43112:SF3">
    <property type="entry name" value="FERREDOXIN-2, CHLOROPLASTIC"/>
    <property type="match status" value="1"/>
</dbReference>
<keyword evidence="3" id="KW-0001">2Fe-2S</keyword>
<keyword evidence="4" id="KW-0479">Metal-binding</keyword>
<name>A0A656HLI1_THINJ</name>
<protein>
    <submittedName>
        <fullName evidence="10">Ferredoxin</fullName>
    </submittedName>
</protein>
<dbReference type="RefSeq" id="WP_002710250.1">
    <property type="nucleotide sequence ID" value="NZ_JH651384.1"/>
</dbReference>
<evidence type="ECO:0000256" key="6">
    <source>
        <dbReference type="ARBA" id="ARBA00023004"/>
    </source>
</evidence>
<evidence type="ECO:0000256" key="1">
    <source>
        <dbReference type="ARBA" id="ARBA00007874"/>
    </source>
</evidence>
<dbReference type="Pfam" id="PF00111">
    <property type="entry name" value="Fer2"/>
    <property type="match status" value="1"/>
</dbReference>
<dbReference type="Proteomes" id="UP000005317">
    <property type="component" value="Unassembled WGS sequence"/>
</dbReference>
<evidence type="ECO:0000256" key="7">
    <source>
        <dbReference type="ARBA" id="ARBA00023014"/>
    </source>
</evidence>
<keyword evidence="11" id="KW-1185">Reference proteome</keyword>
<evidence type="ECO:0000313" key="11">
    <source>
        <dbReference type="Proteomes" id="UP000005317"/>
    </source>
</evidence>
<dbReference type="AlphaFoldDB" id="A0A656HLI1"/>